<name>A0A0M0FAD2_CELCE</name>
<dbReference type="EMBL" id="ATNL01000006">
    <property type="protein sequence ID" value="KON74550.1"/>
    <property type="molecule type" value="Genomic_DNA"/>
</dbReference>
<dbReference type="RefSeq" id="WP_053369200.1">
    <property type="nucleotide sequence ID" value="NZ_KQ435288.1"/>
</dbReference>
<dbReference type="AlphaFoldDB" id="A0A0M0FAD2"/>
<evidence type="ECO:0000313" key="1">
    <source>
        <dbReference type="EMBL" id="KON74550.1"/>
    </source>
</evidence>
<gene>
    <name evidence="1" type="ORF">M768_01085</name>
</gene>
<sequence length="128" mass="14635">MGDDERIRSEIELVETELRVRDTTAAAHREDRALRLMNDYAADWPLWPASSAAVEELGPLIGPQLTARLRRWARTFNDHYHHVDGWDDPAVAAEHRAEAERLLAALRETLPPPWTVSLDYWETTGDGH</sequence>
<accession>A0A0M0FAD2</accession>
<protein>
    <submittedName>
        <fullName evidence="1">Uncharacterized protein</fullName>
    </submittedName>
</protein>
<organism evidence="1 2">
    <name type="scientific">Cellulosimicrobium cellulans F16</name>
    <dbReference type="NCBI Taxonomy" id="1350482"/>
    <lineage>
        <taxon>Bacteria</taxon>
        <taxon>Bacillati</taxon>
        <taxon>Actinomycetota</taxon>
        <taxon>Actinomycetes</taxon>
        <taxon>Micrococcales</taxon>
        <taxon>Promicromonosporaceae</taxon>
        <taxon>Cellulosimicrobium</taxon>
    </lineage>
</organism>
<dbReference type="PATRIC" id="fig|1350482.3.peg.200"/>
<keyword evidence="2" id="KW-1185">Reference proteome</keyword>
<reference evidence="1 2" key="1">
    <citation type="journal article" date="2015" name="Sci. Rep.">
        <title>Functional and structural properties of a novel cellulosome-like multienzyme complex: efficient glycoside hydrolysis of water-insoluble 7-xylosyl-10-deacetylpaclitaxel.</title>
        <authorList>
            <person name="Dou T.Y."/>
            <person name="Luan H.W."/>
            <person name="Ge G.B."/>
            <person name="Dong M.M."/>
            <person name="Zou H.F."/>
            <person name="He Y.Q."/>
            <person name="Cui P."/>
            <person name="Wang J.Y."/>
            <person name="Hao D.C."/>
            <person name="Yang S.L."/>
            <person name="Yang L."/>
        </authorList>
    </citation>
    <scope>NUCLEOTIDE SEQUENCE [LARGE SCALE GENOMIC DNA]</scope>
    <source>
        <strain evidence="1 2">F16</strain>
    </source>
</reference>
<dbReference type="Proteomes" id="UP000037387">
    <property type="component" value="Unassembled WGS sequence"/>
</dbReference>
<comment type="caution">
    <text evidence="1">The sequence shown here is derived from an EMBL/GenBank/DDBJ whole genome shotgun (WGS) entry which is preliminary data.</text>
</comment>
<evidence type="ECO:0000313" key="2">
    <source>
        <dbReference type="Proteomes" id="UP000037387"/>
    </source>
</evidence>
<proteinExistence type="predicted"/>